<gene>
    <name evidence="3" type="ORF">FDK13_01040</name>
</gene>
<keyword evidence="4" id="KW-1185">Reference proteome</keyword>
<organism evidence="3 4">
    <name type="scientific">Dyadobacter frigoris</name>
    <dbReference type="NCBI Taxonomy" id="2576211"/>
    <lineage>
        <taxon>Bacteria</taxon>
        <taxon>Pseudomonadati</taxon>
        <taxon>Bacteroidota</taxon>
        <taxon>Cytophagia</taxon>
        <taxon>Cytophagales</taxon>
        <taxon>Spirosomataceae</taxon>
        <taxon>Dyadobacter</taxon>
    </lineage>
</organism>
<comment type="caution">
    <text evidence="3">The sequence shown here is derived from an EMBL/GenBank/DDBJ whole genome shotgun (WGS) entry which is preliminary data.</text>
</comment>
<proteinExistence type="predicted"/>
<dbReference type="AlphaFoldDB" id="A0A4U6DC57"/>
<evidence type="ECO:0000313" key="3">
    <source>
        <dbReference type="EMBL" id="TKT93828.1"/>
    </source>
</evidence>
<dbReference type="PANTHER" id="PTHR30273">
    <property type="entry name" value="PERIPLASMIC SIGNAL SENSOR AND SIGMA FACTOR ACTIVATOR FECR-RELATED"/>
    <property type="match status" value="1"/>
</dbReference>
<dbReference type="PANTHER" id="PTHR30273:SF2">
    <property type="entry name" value="PROTEIN FECR"/>
    <property type="match status" value="1"/>
</dbReference>
<dbReference type="Pfam" id="PF16344">
    <property type="entry name" value="FecR_C"/>
    <property type="match status" value="1"/>
</dbReference>
<name>A0A4U6DC57_9BACT</name>
<reference evidence="3 4" key="1">
    <citation type="submission" date="2019-05" db="EMBL/GenBank/DDBJ databases">
        <title>Dyadobacter AR-3-8 sp. nov., isolated from arctic soil.</title>
        <authorList>
            <person name="Chaudhary D.K."/>
        </authorList>
    </citation>
    <scope>NUCLEOTIDE SEQUENCE [LARGE SCALE GENOMIC DNA]</scope>
    <source>
        <strain evidence="3 4">AR-3-8</strain>
    </source>
</reference>
<dbReference type="InterPro" id="IPR032508">
    <property type="entry name" value="FecR_C"/>
</dbReference>
<evidence type="ECO:0000259" key="1">
    <source>
        <dbReference type="Pfam" id="PF04773"/>
    </source>
</evidence>
<dbReference type="EMBL" id="SZVO01000001">
    <property type="protein sequence ID" value="TKT93828.1"/>
    <property type="molecule type" value="Genomic_DNA"/>
</dbReference>
<dbReference type="RefSeq" id="WP_137338119.1">
    <property type="nucleotide sequence ID" value="NZ_BSQH01000001.1"/>
</dbReference>
<dbReference type="GO" id="GO:0016989">
    <property type="term" value="F:sigma factor antagonist activity"/>
    <property type="evidence" value="ECO:0007669"/>
    <property type="project" value="TreeGrafter"/>
</dbReference>
<protein>
    <submittedName>
        <fullName evidence="3">DUF4974 domain-containing protein</fullName>
    </submittedName>
</protein>
<dbReference type="Proteomes" id="UP000304900">
    <property type="component" value="Unassembled WGS sequence"/>
</dbReference>
<dbReference type="Gene3D" id="2.60.120.1440">
    <property type="match status" value="1"/>
</dbReference>
<feature type="domain" description="FecR protein" evidence="1">
    <location>
        <begin position="143"/>
        <end position="234"/>
    </location>
</feature>
<feature type="domain" description="Protein FecR C-terminal" evidence="2">
    <location>
        <begin position="290"/>
        <end position="356"/>
    </location>
</feature>
<dbReference type="OrthoDB" id="645173at2"/>
<dbReference type="InterPro" id="IPR006860">
    <property type="entry name" value="FecR"/>
</dbReference>
<accession>A0A4U6DC57</accession>
<dbReference type="Pfam" id="PF04773">
    <property type="entry name" value="FecR"/>
    <property type="match status" value="1"/>
</dbReference>
<dbReference type="Gene3D" id="3.55.50.30">
    <property type="match status" value="1"/>
</dbReference>
<dbReference type="InterPro" id="IPR012373">
    <property type="entry name" value="Ferrdict_sens_TM"/>
</dbReference>
<evidence type="ECO:0000259" key="2">
    <source>
        <dbReference type="Pfam" id="PF16344"/>
    </source>
</evidence>
<sequence>MFKKFAGYSVEDIVKEEKFINWVKFSDPEEGLFWNEFLKMYPGQRDILDQARQIVIQLAVASQLPFDQEDVQDIWLKIESGMLDEPINSRPGFQLGWKKWVAAASVILVAGLLWLNYQPAKVKAGTYAKLVEKAEIPLKEVVNTTSEPVKITLPDQSIVMLEKNSRLSYVNNFEGKERKVFLSGDAFFNVTKNPDKPFVVYANELVTKVLGTSFRINAFEENKEVTVSVRTGRVFVFANQDFRIANSEKKEVVLIPNQKAVFSRKDETLSRSLIDKPEVIVSQEELLERSFSNAPLPDIFEALEKVYGVKLVFDKEVFANCRLTTSLGSETLFERLDIICEAVEANYKVVGTDIMIDGKKCN</sequence>
<evidence type="ECO:0000313" key="4">
    <source>
        <dbReference type="Proteomes" id="UP000304900"/>
    </source>
</evidence>